<evidence type="ECO:0000313" key="4">
    <source>
        <dbReference type="Proteomes" id="UP000183031"/>
    </source>
</evidence>
<dbReference type="PANTHER" id="PTHR12192">
    <property type="entry name" value="CATION TRANSPORT PROTEIN CHAC-RELATED"/>
    <property type="match status" value="1"/>
</dbReference>
<dbReference type="Pfam" id="PF04752">
    <property type="entry name" value="ChaC"/>
    <property type="match status" value="1"/>
</dbReference>
<keyword evidence="2" id="KW-0456">Lyase</keyword>
<sequence>MAREDEKSYSREVVTVLTRDFLQKADCKTAFGAIEESLLLTPEQRAASLECTLSRRPDHSPVWVFGYGSLMWNPVFESEEVRPAMLQGWHRAFCMRLTAGRGTLHQPGRMLALKEGGQTTGLAFRLPEGKLREELELLWKREMVTDCYVPTWCELQLDGGETVTALVFVMNAQHPLFEADTSHQVIAPLIASASGPLGTNAQYLFALDNELKHHGMQDDCIGDLVRYVQQWLQQNRPGAFGAEATA</sequence>
<dbReference type="InterPro" id="IPR006840">
    <property type="entry name" value="ChaC"/>
</dbReference>
<dbReference type="EMBL" id="FMUT01000004">
    <property type="protein sequence ID" value="SCY42039.1"/>
    <property type="molecule type" value="Genomic_DNA"/>
</dbReference>
<dbReference type="PANTHER" id="PTHR12192:SF2">
    <property type="entry name" value="GLUTATHIONE-SPECIFIC GAMMA-GLUTAMYLCYCLOTRANSFERASE 2"/>
    <property type="match status" value="1"/>
</dbReference>
<dbReference type="CDD" id="cd06661">
    <property type="entry name" value="GGCT_like"/>
    <property type="match status" value="1"/>
</dbReference>
<dbReference type="Proteomes" id="UP000183031">
    <property type="component" value="Unassembled WGS sequence"/>
</dbReference>
<dbReference type="SUPFAM" id="SSF110857">
    <property type="entry name" value="Gamma-glutamyl cyclotransferase-like"/>
    <property type="match status" value="1"/>
</dbReference>
<dbReference type="InterPro" id="IPR036568">
    <property type="entry name" value="GGCT-like_sf"/>
</dbReference>
<proteinExistence type="predicted"/>
<gene>
    <name evidence="3" type="ORF">SAMN02927935_01403</name>
</gene>
<reference evidence="3 4" key="1">
    <citation type="submission" date="2016-10" db="EMBL/GenBank/DDBJ databases">
        <authorList>
            <person name="Varghese N."/>
            <person name="Submissions S."/>
        </authorList>
    </citation>
    <scope>NUCLEOTIDE SEQUENCE [LARGE SCALE GENOMIC DNA]</scope>
    <source>
        <strain evidence="3 4">CGMCC 1.6853</strain>
    </source>
</reference>
<keyword evidence="4" id="KW-1185">Reference proteome</keyword>
<evidence type="ECO:0000313" key="3">
    <source>
        <dbReference type="EMBL" id="SCY42039.1"/>
    </source>
</evidence>
<protein>
    <recommendedName>
        <fullName evidence="1">glutathione-specific gamma-glutamylcyclotransferase</fullName>
        <ecNumber evidence="1">4.3.2.7</ecNumber>
    </recommendedName>
</protein>
<name>A0A1G5FS10_9GAMM</name>
<comment type="caution">
    <text evidence="3">The sequence shown here is derived from an EMBL/GenBank/DDBJ whole genome shotgun (WGS) entry which is preliminary data.</text>
</comment>
<organism evidence="3 4">
    <name type="scientific">Serratia nematodiphila</name>
    <dbReference type="NCBI Taxonomy" id="458197"/>
    <lineage>
        <taxon>Bacteria</taxon>
        <taxon>Pseudomonadati</taxon>
        <taxon>Pseudomonadota</taxon>
        <taxon>Gammaproteobacteria</taxon>
        <taxon>Enterobacterales</taxon>
        <taxon>Yersiniaceae</taxon>
        <taxon>Serratia</taxon>
    </lineage>
</organism>
<evidence type="ECO:0000256" key="1">
    <source>
        <dbReference type="ARBA" id="ARBA00012344"/>
    </source>
</evidence>
<dbReference type="EC" id="4.3.2.7" evidence="1"/>
<dbReference type="Gene3D" id="3.10.490.10">
    <property type="entry name" value="Gamma-glutamyl cyclotransferase-like"/>
    <property type="match status" value="1"/>
</dbReference>
<evidence type="ECO:0000256" key="2">
    <source>
        <dbReference type="ARBA" id="ARBA00023239"/>
    </source>
</evidence>
<dbReference type="InterPro" id="IPR013024">
    <property type="entry name" value="GGCT-like"/>
</dbReference>
<accession>A0A1G5FS10</accession>